<gene>
    <name evidence="3" type="ORF">FLL45_17300</name>
    <name evidence="4" type="ORF">FLL45_17580</name>
</gene>
<dbReference type="InterPro" id="IPR013766">
    <property type="entry name" value="Thioredoxin_domain"/>
</dbReference>
<dbReference type="Proteomes" id="UP000317839">
    <property type="component" value="Unassembled WGS sequence"/>
</dbReference>
<feature type="domain" description="Thioredoxin" evidence="2">
    <location>
        <begin position="121"/>
        <end position="282"/>
    </location>
</feature>
<feature type="transmembrane region" description="Helical" evidence="1">
    <location>
        <begin position="32"/>
        <end position="52"/>
    </location>
</feature>
<dbReference type="OrthoDB" id="9809746at2"/>
<dbReference type="GO" id="GO:0016491">
    <property type="term" value="F:oxidoreductase activity"/>
    <property type="evidence" value="ECO:0007669"/>
    <property type="project" value="InterPro"/>
</dbReference>
<evidence type="ECO:0000256" key="1">
    <source>
        <dbReference type="SAM" id="Phobius"/>
    </source>
</evidence>
<dbReference type="InterPro" id="IPR036249">
    <property type="entry name" value="Thioredoxin-like_sf"/>
</dbReference>
<dbReference type="PANTHER" id="PTHR42852">
    <property type="entry name" value="THIOL:DISULFIDE INTERCHANGE PROTEIN DSBE"/>
    <property type="match status" value="1"/>
</dbReference>
<dbReference type="RefSeq" id="WP_142943361.1">
    <property type="nucleotide sequence ID" value="NZ_VIKR01000005.1"/>
</dbReference>
<dbReference type="PANTHER" id="PTHR42852:SF17">
    <property type="entry name" value="THIOREDOXIN-LIKE PROTEIN HI_1115"/>
    <property type="match status" value="1"/>
</dbReference>
<evidence type="ECO:0000313" key="5">
    <source>
        <dbReference type="Proteomes" id="UP000317839"/>
    </source>
</evidence>
<accession>A0A545T426</accession>
<evidence type="ECO:0000259" key="2">
    <source>
        <dbReference type="PROSITE" id="PS51352"/>
    </source>
</evidence>
<keyword evidence="1" id="KW-0472">Membrane</keyword>
<dbReference type="AlphaFoldDB" id="A0A545T426"/>
<reference evidence="3 5" key="1">
    <citation type="submission" date="2019-06" db="EMBL/GenBank/DDBJ databases">
        <title>Draft genome of Aliikangiella marina GYP-15.</title>
        <authorList>
            <person name="Wang G."/>
        </authorList>
    </citation>
    <scope>NUCLEOTIDE SEQUENCE [LARGE SCALE GENOMIC DNA]</scope>
    <source>
        <strain evidence="3 5">GYP-15</strain>
    </source>
</reference>
<comment type="caution">
    <text evidence="3">The sequence shown here is derived from an EMBL/GenBank/DDBJ whole genome shotgun (WGS) entry which is preliminary data.</text>
</comment>
<dbReference type="Gene3D" id="3.40.30.10">
    <property type="entry name" value="Glutaredoxin"/>
    <property type="match status" value="1"/>
</dbReference>
<dbReference type="Pfam" id="PF00578">
    <property type="entry name" value="AhpC-TSA"/>
    <property type="match status" value="1"/>
</dbReference>
<dbReference type="InterPro" id="IPR000866">
    <property type="entry name" value="AhpC/TSA"/>
</dbReference>
<name>A0A545T426_9GAMM</name>
<feature type="transmembrane region" description="Helical" evidence="1">
    <location>
        <begin position="7"/>
        <end position="26"/>
    </location>
</feature>
<evidence type="ECO:0000313" key="4">
    <source>
        <dbReference type="EMBL" id="TQV72034.1"/>
    </source>
</evidence>
<keyword evidence="1" id="KW-0812">Transmembrane</keyword>
<dbReference type="SUPFAM" id="SSF52833">
    <property type="entry name" value="Thioredoxin-like"/>
    <property type="match status" value="1"/>
</dbReference>
<keyword evidence="1" id="KW-1133">Transmembrane helix</keyword>
<dbReference type="PROSITE" id="PS51352">
    <property type="entry name" value="THIOREDOXIN_2"/>
    <property type="match status" value="1"/>
</dbReference>
<dbReference type="EMBL" id="VIKR01000005">
    <property type="protein sequence ID" value="TQV72034.1"/>
    <property type="molecule type" value="Genomic_DNA"/>
</dbReference>
<dbReference type="GO" id="GO:0016209">
    <property type="term" value="F:antioxidant activity"/>
    <property type="evidence" value="ECO:0007669"/>
    <property type="project" value="InterPro"/>
</dbReference>
<organism evidence="3 5">
    <name type="scientific">Aliikangiella marina</name>
    <dbReference type="NCBI Taxonomy" id="1712262"/>
    <lineage>
        <taxon>Bacteria</taxon>
        <taxon>Pseudomonadati</taxon>
        <taxon>Pseudomonadota</taxon>
        <taxon>Gammaproteobacteria</taxon>
        <taxon>Oceanospirillales</taxon>
        <taxon>Pleioneaceae</taxon>
        <taxon>Aliikangiella</taxon>
    </lineage>
</organism>
<proteinExistence type="predicted"/>
<evidence type="ECO:0000313" key="3">
    <source>
        <dbReference type="EMBL" id="TQV71981.1"/>
    </source>
</evidence>
<keyword evidence="5" id="KW-1185">Reference proteome</keyword>
<sequence>MLKSFFISSYILVAHLILIMSIHQLLTAGFNWYAFGLFISSAPVVLLFDGLMLTKSKARTDKSLSFFTLMIFIGFGFILFGNWVNDGFKAINLILESTVPIGWLLYLYWYSSFGNRRNSILKVGNKLPNLSLVDLSQNNFETNQLTGAPSILLFYRGNWCPLCMAQIKEIAADYQQLADRGVQVVMVSPQPQHYTQKLAKRFKAPLIFLQDLDNKAAKYLGICVENGLPLGMQMLGYDSDVPMPTLIITDANGNIVFTDLTNNYRVRPEPATFLRVLDQLRT</sequence>
<feature type="transmembrane region" description="Helical" evidence="1">
    <location>
        <begin position="64"/>
        <end position="84"/>
    </location>
</feature>
<dbReference type="InterPro" id="IPR050553">
    <property type="entry name" value="Thioredoxin_ResA/DsbE_sf"/>
</dbReference>
<protein>
    <submittedName>
        <fullName evidence="3">Redoxin domain-containing protein</fullName>
    </submittedName>
</protein>
<feature type="transmembrane region" description="Helical" evidence="1">
    <location>
        <begin position="90"/>
        <end position="109"/>
    </location>
</feature>
<dbReference type="EMBL" id="VIKR01000005">
    <property type="protein sequence ID" value="TQV71981.1"/>
    <property type="molecule type" value="Genomic_DNA"/>
</dbReference>